<reference evidence="4" key="1">
    <citation type="submission" date="2013-06" db="EMBL/GenBank/DDBJ databases">
        <authorList>
            <person name="Zhao Q."/>
        </authorList>
    </citation>
    <scope>NUCLEOTIDE SEQUENCE</scope>
    <source>
        <strain evidence="4">cv. W1943</strain>
    </source>
</reference>
<accession>A0A0E0PMQ3</accession>
<dbReference type="Proteomes" id="UP000008022">
    <property type="component" value="Unassembled WGS sequence"/>
</dbReference>
<feature type="region of interest" description="Disordered" evidence="1">
    <location>
        <begin position="28"/>
        <end position="90"/>
    </location>
</feature>
<evidence type="ECO:0000256" key="2">
    <source>
        <dbReference type="SAM" id="SignalP"/>
    </source>
</evidence>
<feature type="compositionally biased region" description="Gly residues" evidence="1">
    <location>
        <begin position="67"/>
        <end position="85"/>
    </location>
</feature>
<feature type="compositionally biased region" description="Basic and acidic residues" evidence="1">
    <location>
        <begin position="276"/>
        <end position="298"/>
    </location>
</feature>
<dbReference type="Gramene" id="ORUFI05G18270.2">
    <property type="protein sequence ID" value="ORUFI05G18270.2"/>
    <property type="gene ID" value="ORUFI05G18270"/>
</dbReference>
<feature type="region of interest" description="Disordered" evidence="1">
    <location>
        <begin position="134"/>
        <end position="194"/>
    </location>
</feature>
<evidence type="ECO:0000313" key="3">
    <source>
        <dbReference type="EnsemblPlants" id="ORUFI05G18270.2"/>
    </source>
</evidence>
<proteinExistence type="predicted"/>
<dbReference type="EnsemblPlants" id="ORUFI05G18270.2">
    <property type="protein sequence ID" value="ORUFI05G18270.2"/>
    <property type="gene ID" value="ORUFI05G18270"/>
</dbReference>
<evidence type="ECO:0000313" key="4">
    <source>
        <dbReference type="Proteomes" id="UP000008022"/>
    </source>
</evidence>
<dbReference type="HOGENOM" id="CLU_895404_0_0_1"/>
<organism evidence="3 4">
    <name type="scientific">Oryza rufipogon</name>
    <name type="common">Brownbeard rice</name>
    <name type="synonym">Asian wild rice</name>
    <dbReference type="NCBI Taxonomy" id="4529"/>
    <lineage>
        <taxon>Eukaryota</taxon>
        <taxon>Viridiplantae</taxon>
        <taxon>Streptophyta</taxon>
        <taxon>Embryophyta</taxon>
        <taxon>Tracheophyta</taxon>
        <taxon>Spermatophyta</taxon>
        <taxon>Magnoliopsida</taxon>
        <taxon>Liliopsida</taxon>
        <taxon>Poales</taxon>
        <taxon>Poaceae</taxon>
        <taxon>BOP clade</taxon>
        <taxon>Oryzoideae</taxon>
        <taxon>Oryzeae</taxon>
        <taxon>Oryzinae</taxon>
        <taxon>Oryza</taxon>
    </lineage>
</organism>
<name>A0A0E0PMQ3_ORYRU</name>
<reference evidence="3" key="2">
    <citation type="submission" date="2015-06" db="UniProtKB">
        <authorList>
            <consortium name="EnsemblPlants"/>
        </authorList>
    </citation>
    <scope>IDENTIFICATION</scope>
</reference>
<feature type="chain" id="PRO_5002370246" evidence="2">
    <location>
        <begin position="31"/>
        <end position="313"/>
    </location>
</feature>
<dbReference type="AlphaFoldDB" id="A0A0E0PMQ3"/>
<feature type="signal peptide" evidence="2">
    <location>
        <begin position="1"/>
        <end position="30"/>
    </location>
</feature>
<sequence>MRPPLRRSLLGDLVDLLLLLLLVMPPPDQEREERGEQEECDGDGGGVDDRVVGFGRRGGRGGEGEAEGAGGGRWVGGAGDVGDAGGVRDGEVEAVARRRGAVGGGVGGDVGGGFEAGGGGDARVEAAEAVRRRGEVAARGVQRGHGVVPDDRPVLRGGGDAGAEGRRGDELLRRREAGLHEGRSREGERRRRQLRPVVLEAGRGLPHRRDAEVARGADLLREADGEHGQQRIAAPRHVPRPAGAQVGVPRERRHVAQIERARRVPTPARPIHPLHRAGEQQQQRHGDRPEQRQARHFREQLLRAEDEWWSRAA</sequence>
<evidence type="ECO:0000256" key="1">
    <source>
        <dbReference type="SAM" id="MobiDB-lite"/>
    </source>
</evidence>
<feature type="region of interest" description="Disordered" evidence="1">
    <location>
        <begin position="101"/>
        <end position="120"/>
    </location>
</feature>
<keyword evidence="2" id="KW-0732">Signal</keyword>
<protein>
    <submittedName>
        <fullName evidence="3">Uncharacterized protein</fullName>
    </submittedName>
</protein>
<feature type="region of interest" description="Disordered" evidence="1">
    <location>
        <begin position="222"/>
        <end position="298"/>
    </location>
</feature>
<feature type="compositionally biased region" description="Basic and acidic residues" evidence="1">
    <location>
        <begin position="163"/>
        <end position="189"/>
    </location>
</feature>
<keyword evidence="4" id="KW-1185">Reference proteome</keyword>